<evidence type="ECO:0000256" key="2">
    <source>
        <dbReference type="ARBA" id="ARBA00004448"/>
    </source>
</evidence>
<geneLocation type="mitochondrion" evidence="20"/>
<keyword evidence="12 18" id="KW-1133">Transmembrane helix</keyword>
<keyword evidence="16 18" id="KW-0472">Membrane</keyword>
<evidence type="ECO:0000256" key="8">
    <source>
        <dbReference type="ARBA" id="ARBA00022692"/>
    </source>
</evidence>
<feature type="transmembrane region" description="Helical" evidence="18">
    <location>
        <begin position="196"/>
        <end position="213"/>
    </location>
</feature>
<sequence>MKTSSKIMFFTMLITSTFMVMSASSWMTMWMGLEINLMSFIPLISTSKNLFLSQGVMMYFLVQSMSSLMFLLTILMYKYMFLYMNTYLNKIIITMLMMMKMGMPPFHFWFPEISNKLSWNSCMMLMTWQKMAPMYIMSLMMELNKIMSLMICLSALMGAIGGLNQTSTRKIMAYSSMNHLSWMTMCAMTFKKSWTLYLFMYFIMMISISWMMKMYNILYINQMNIFFEKNIDKIIMMMMMLSLGGIPPFLGFLPKWITIQYMVTSKEFITMVIMMMSALITLNYYLRITTNMNLMMSHSQKWMKSISTKKNMSVYMMITNLLFPLMILIMNFY</sequence>
<name>A0A514LQJ9_9HEMI</name>
<dbReference type="InterPro" id="IPR050175">
    <property type="entry name" value="Complex_I_Subunit_2"/>
</dbReference>
<evidence type="ECO:0000256" key="11">
    <source>
        <dbReference type="ARBA" id="ARBA00022982"/>
    </source>
</evidence>
<evidence type="ECO:0000256" key="7">
    <source>
        <dbReference type="ARBA" id="ARBA00022660"/>
    </source>
</evidence>
<evidence type="ECO:0000256" key="1">
    <source>
        <dbReference type="ARBA" id="ARBA00003257"/>
    </source>
</evidence>
<feature type="transmembrane region" description="Helical" evidence="18">
    <location>
        <begin position="51"/>
        <end position="75"/>
    </location>
</feature>
<keyword evidence="11 18" id="KW-0249">Electron transport</keyword>
<comment type="subcellular location">
    <subcellularLocation>
        <location evidence="2 18">Mitochondrion inner membrane</location>
        <topology evidence="2 18">Multi-pass membrane protein</topology>
    </subcellularLocation>
</comment>
<evidence type="ECO:0000313" key="20">
    <source>
        <dbReference type="EMBL" id="QDI94076.1"/>
    </source>
</evidence>
<dbReference type="PRINTS" id="PR01436">
    <property type="entry name" value="NADHDHGNASE2"/>
</dbReference>
<comment type="similarity">
    <text evidence="3 18">Belongs to the complex I subunit 2 family.</text>
</comment>
<dbReference type="InterPro" id="IPR001750">
    <property type="entry name" value="ND/Mrp_TM"/>
</dbReference>
<evidence type="ECO:0000256" key="13">
    <source>
        <dbReference type="ARBA" id="ARBA00023027"/>
    </source>
</evidence>
<dbReference type="GO" id="GO:0005743">
    <property type="term" value="C:mitochondrial inner membrane"/>
    <property type="evidence" value="ECO:0007669"/>
    <property type="project" value="UniProtKB-SubCell"/>
</dbReference>
<keyword evidence="6" id="KW-0813">Transport</keyword>
<dbReference type="Pfam" id="PF00361">
    <property type="entry name" value="Proton_antipo_M"/>
    <property type="match status" value="1"/>
</dbReference>
<keyword evidence="7 18" id="KW-0679">Respiratory chain</keyword>
<dbReference type="GO" id="GO:0008137">
    <property type="term" value="F:NADH dehydrogenase (ubiquinone) activity"/>
    <property type="evidence" value="ECO:0007669"/>
    <property type="project" value="UniProtKB-EC"/>
</dbReference>
<feature type="transmembrane region" description="Helical" evidence="18">
    <location>
        <begin position="87"/>
        <end position="110"/>
    </location>
</feature>
<evidence type="ECO:0000256" key="15">
    <source>
        <dbReference type="ARBA" id="ARBA00023128"/>
    </source>
</evidence>
<proteinExistence type="inferred from homology"/>
<reference evidence="20" key="1">
    <citation type="journal article" date="2019" name="Methods Ecol Evol">
        <title>Cost efficient high throughput capture of museum arthropod specimen DNA using PCR generated baits.</title>
        <authorList>
            <person name="Knyshov A."/>
            <person name="Gordon E.R.L."/>
            <person name="Weirauch C."/>
        </authorList>
    </citation>
    <scope>NUCLEOTIDE SEQUENCE</scope>
</reference>
<evidence type="ECO:0000256" key="6">
    <source>
        <dbReference type="ARBA" id="ARBA00022448"/>
    </source>
</evidence>
<keyword evidence="8 18" id="KW-0812">Transmembrane</keyword>
<feature type="transmembrane region" description="Helical" evidence="18">
    <location>
        <begin position="7"/>
        <end position="31"/>
    </location>
</feature>
<comment type="function">
    <text evidence="1">Core subunit of the mitochondrial membrane respiratory chain NADH dehydrogenase (Complex I) that is believed to belong to the minimal assembly required for catalysis. Complex I functions in the transfer of electrons from NADH to the respiratory chain. The immediate electron acceptor for the enzyme is believed to be ubiquinone.</text>
</comment>
<keyword evidence="10 18" id="KW-1278">Translocase</keyword>
<dbReference type="PANTHER" id="PTHR46552">
    <property type="entry name" value="NADH-UBIQUINONE OXIDOREDUCTASE CHAIN 2"/>
    <property type="match status" value="1"/>
</dbReference>
<feature type="transmembrane region" description="Helical" evidence="18">
    <location>
        <begin position="146"/>
        <end position="164"/>
    </location>
</feature>
<evidence type="ECO:0000256" key="3">
    <source>
        <dbReference type="ARBA" id="ARBA00007012"/>
    </source>
</evidence>
<dbReference type="PANTHER" id="PTHR46552:SF1">
    <property type="entry name" value="NADH-UBIQUINONE OXIDOREDUCTASE CHAIN 2"/>
    <property type="match status" value="1"/>
</dbReference>
<evidence type="ECO:0000256" key="10">
    <source>
        <dbReference type="ARBA" id="ARBA00022967"/>
    </source>
</evidence>
<evidence type="ECO:0000256" key="17">
    <source>
        <dbReference type="ARBA" id="ARBA00049551"/>
    </source>
</evidence>
<evidence type="ECO:0000256" key="16">
    <source>
        <dbReference type="ARBA" id="ARBA00023136"/>
    </source>
</evidence>
<comment type="function">
    <text evidence="18">Core subunit of the mitochondrial membrane respiratory chain NADH dehydrogenase (Complex I) which catalyzes electron transfer from NADH through the respiratory chain, using ubiquinone as an electron acceptor. Essential for the catalytic activity and assembly of complex I.</text>
</comment>
<keyword evidence="13 18" id="KW-0520">NAD</keyword>
<protein>
    <recommendedName>
        <fullName evidence="5 18">NADH-ubiquinone oxidoreductase chain 2</fullName>
        <ecNumber evidence="4 18">7.1.1.2</ecNumber>
    </recommendedName>
</protein>
<keyword evidence="9 18" id="KW-0999">Mitochondrion inner membrane</keyword>
<evidence type="ECO:0000256" key="9">
    <source>
        <dbReference type="ARBA" id="ARBA00022792"/>
    </source>
</evidence>
<accession>A0A514LQJ9</accession>
<feature type="domain" description="NADH:quinone oxidoreductase/Mrp antiporter transmembrane" evidence="19">
    <location>
        <begin position="23"/>
        <end position="281"/>
    </location>
</feature>
<comment type="catalytic activity">
    <reaction evidence="17 18">
        <text>a ubiquinone + NADH + 5 H(+)(in) = a ubiquinol + NAD(+) + 4 H(+)(out)</text>
        <dbReference type="Rhea" id="RHEA:29091"/>
        <dbReference type="Rhea" id="RHEA-COMP:9565"/>
        <dbReference type="Rhea" id="RHEA-COMP:9566"/>
        <dbReference type="ChEBI" id="CHEBI:15378"/>
        <dbReference type="ChEBI" id="CHEBI:16389"/>
        <dbReference type="ChEBI" id="CHEBI:17976"/>
        <dbReference type="ChEBI" id="CHEBI:57540"/>
        <dbReference type="ChEBI" id="CHEBI:57945"/>
        <dbReference type="EC" id="7.1.1.2"/>
    </reaction>
</comment>
<evidence type="ECO:0000256" key="4">
    <source>
        <dbReference type="ARBA" id="ARBA00012944"/>
    </source>
</evidence>
<dbReference type="EC" id="7.1.1.2" evidence="4 18"/>
<dbReference type="InterPro" id="IPR003917">
    <property type="entry name" value="NADH_UbQ_OxRdtase_chain2"/>
</dbReference>
<evidence type="ECO:0000256" key="14">
    <source>
        <dbReference type="ARBA" id="ARBA00023075"/>
    </source>
</evidence>
<keyword evidence="15 18" id="KW-0496">Mitochondrion</keyword>
<feature type="transmembrane region" description="Helical" evidence="18">
    <location>
        <begin position="312"/>
        <end position="332"/>
    </location>
</feature>
<keyword evidence="14 18" id="KW-0830">Ubiquinone</keyword>
<evidence type="ECO:0000256" key="5">
    <source>
        <dbReference type="ARBA" id="ARBA00021008"/>
    </source>
</evidence>
<gene>
    <name evidence="20" type="primary">ND2</name>
</gene>
<evidence type="ECO:0000259" key="19">
    <source>
        <dbReference type="Pfam" id="PF00361"/>
    </source>
</evidence>
<evidence type="ECO:0000256" key="12">
    <source>
        <dbReference type="ARBA" id="ARBA00022989"/>
    </source>
</evidence>
<feature type="transmembrane region" description="Helical" evidence="18">
    <location>
        <begin position="268"/>
        <end position="286"/>
    </location>
</feature>
<evidence type="ECO:0000256" key="18">
    <source>
        <dbReference type="RuleBase" id="RU003403"/>
    </source>
</evidence>
<dbReference type="GO" id="GO:0006120">
    <property type="term" value="P:mitochondrial electron transport, NADH to ubiquinone"/>
    <property type="evidence" value="ECO:0007669"/>
    <property type="project" value="InterPro"/>
</dbReference>
<dbReference type="EMBL" id="MK394001">
    <property type="protein sequence ID" value="QDI94076.1"/>
    <property type="molecule type" value="Genomic_DNA"/>
</dbReference>
<feature type="transmembrane region" description="Helical" evidence="18">
    <location>
        <begin position="234"/>
        <end position="256"/>
    </location>
</feature>
<organism evidence="20">
    <name type="scientific">Leucophoroptera quadrimaculata</name>
    <dbReference type="NCBI Taxonomy" id="981277"/>
    <lineage>
        <taxon>Eukaryota</taxon>
        <taxon>Metazoa</taxon>
        <taxon>Ecdysozoa</taxon>
        <taxon>Arthropoda</taxon>
        <taxon>Hexapoda</taxon>
        <taxon>Insecta</taxon>
        <taxon>Pterygota</taxon>
        <taxon>Neoptera</taxon>
        <taxon>Paraneoptera</taxon>
        <taxon>Hemiptera</taxon>
        <taxon>Heteroptera</taxon>
        <taxon>Panheteroptera</taxon>
        <taxon>Cimicomorpha</taxon>
        <taxon>Miridae</taxon>
        <taxon>Leucophoropterini</taxon>
        <taxon>Leucophoroptera</taxon>
    </lineage>
</organism>
<dbReference type="AlphaFoldDB" id="A0A514LQJ9"/>